<dbReference type="EMBL" id="BBXV01000017">
    <property type="protein sequence ID" value="GAQ17640.1"/>
    <property type="molecule type" value="Genomic_DNA"/>
</dbReference>
<keyword evidence="4" id="KW-1185">Reference proteome</keyword>
<dbReference type="STRING" id="171693.BN988_01369"/>
<accession>W9AAW7</accession>
<reference evidence="2 4" key="2">
    <citation type="submission" date="2014-03" db="EMBL/GenBank/DDBJ databases">
        <authorList>
            <person name="Urmite Genomes U."/>
        </authorList>
    </citation>
    <scope>NUCLEOTIDE SEQUENCE [LARGE SCALE GENOMIC DNA]</scope>
    <source>
        <strain evidence="2 4">S1</strain>
    </source>
</reference>
<name>W9AAW7_9BACI</name>
<comment type="caution">
    <text evidence="2">The sequence shown here is derived from an EMBL/GenBank/DDBJ whole genome shotgun (WGS) entry which is preliminary data.</text>
</comment>
<dbReference type="InterPro" id="IPR058997">
    <property type="entry name" value="YycE-like_C"/>
</dbReference>
<reference evidence="3 5" key="4">
    <citation type="journal article" date="2016" name="Genome Announc.">
        <title>Draft Genome Sequence of Oceanobacillus picturae Heshi-B3, Isolated from Fermented Rice Bran in a Traditional Japanese Seafood Dish.</title>
        <authorList>
            <person name="Akuzawa S."/>
            <person name="Nagaoka J."/>
            <person name="Kanekatsu M."/>
            <person name="Kanesaki Y."/>
            <person name="Suzuki T."/>
        </authorList>
    </citation>
    <scope>NUCLEOTIDE SEQUENCE [LARGE SCALE GENOMIC DNA]</scope>
    <source>
        <strain evidence="3 5">Heshi-B3</strain>
    </source>
</reference>
<dbReference type="OrthoDB" id="8018325at2"/>
<dbReference type="EMBL" id="CCAX010000001">
    <property type="protein sequence ID" value="CDO02889.1"/>
    <property type="molecule type" value="Genomic_DNA"/>
</dbReference>
<dbReference type="InterPro" id="IPR037523">
    <property type="entry name" value="VOC_core"/>
</dbReference>
<dbReference type="SUPFAM" id="SSF54593">
    <property type="entry name" value="Glyoxalase/Bleomycin resistance protein/Dihydroxybiphenyl dioxygenase"/>
    <property type="match status" value="1"/>
</dbReference>
<dbReference type="AlphaFoldDB" id="W9AAW7"/>
<dbReference type="Gene3D" id="3.10.180.10">
    <property type="entry name" value="2,3-Dihydroxybiphenyl 1,2-Dioxygenase, domain 1"/>
    <property type="match status" value="1"/>
</dbReference>
<sequence length="134" mass="15158">MDFNTFSATQIRIARPTDHFKQVIEFYEQGIGLKRLTEFTGHKGYTGVILGLPGAAYHLEFTTHTSGSPCPAPTKDNLLVFYIPEKTEINKITKRLKDMGYSQVAPENGYWKEKGVTIEDPDGWRVVFMNTKGI</sequence>
<dbReference type="eggNOG" id="COG2764">
    <property type="taxonomic scope" value="Bacteria"/>
</dbReference>
<dbReference type="RefSeq" id="WP_036574346.1">
    <property type="nucleotide sequence ID" value="NZ_BBXV01000017.1"/>
</dbReference>
<dbReference type="Proteomes" id="UP000028863">
    <property type="component" value="Unassembled WGS sequence"/>
</dbReference>
<reference evidence="5" key="3">
    <citation type="submission" date="2015-07" db="EMBL/GenBank/DDBJ databases">
        <title>Draft Genome Sequence of Oceanobacillus picturae Heshi-B3 that Was Isolated from Fermented Rice Bran with Aging Salted Mackerel, Which Was Named Heshiko as Traditional Fermented Seafood in Japan.</title>
        <authorList>
            <person name="Akuzawa S."/>
            <person name="Nakagawa J."/>
            <person name="Kanekatsu T."/>
            <person name="Kanesaki Y."/>
            <person name="Suzuki T."/>
        </authorList>
    </citation>
    <scope>NUCLEOTIDE SEQUENCE [LARGE SCALE GENOMIC DNA]</scope>
    <source>
        <strain evidence="5">Heshi-B3</strain>
    </source>
</reference>
<organism evidence="2 4">
    <name type="scientific">Oceanobacillus picturae</name>
    <dbReference type="NCBI Taxonomy" id="171693"/>
    <lineage>
        <taxon>Bacteria</taxon>
        <taxon>Bacillati</taxon>
        <taxon>Bacillota</taxon>
        <taxon>Bacilli</taxon>
        <taxon>Bacillales</taxon>
        <taxon>Bacillaceae</taxon>
        <taxon>Oceanobacillus</taxon>
    </lineage>
</organism>
<gene>
    <name evidence="2" type="ORF">BN988_01369</name>
    <name evidence="3" type="ORF">OPHB3_1565</name>
</gene>
<proteinExistence type="predicted"/>
<evidence type="ECO:0000313" key="5">
    <source>
        <dbReference type="Proteomes" id="UP000052946"/>
    </source>
</evidence>
<dbReference type="CDD" id="cd06587">
    <property type="entry name" value="VOC"/>
    <property type="match status" value="1"/>
</dbReference>
<evidence type="ECO:0000313" key="3">
    <source>
        <dbReference type="EMBL" id="GAQ17640.1"/>
    </source>
</evidence>
<dbReference type="PROSITE" id="PS51819">
    <property type="entry name" value="VOC"/>
    <property type="match status" value="1"/>
</dbReference>
<reference evidence="2 4" key="1">
    <citation type="submission" date="2014-03" db="EMBL/GenBank/DDBJ databases">
        <title>Draft genome sequencing of Oceanobacillus picturae strain S1 isolated from human gut.</title>
        <authorList>
            <person name="Croce O."/>
            <person name="Lagier J.C."/>
            <person name="Raoult D."/>
        </authorList>
    </citation>
    <scope>NUCLEOTIDE SEQUENCE [LARGE SCALE GENOMIC DNA]</scope>
    <source>
        <strain evidence="2 4">S1</strain>
    </source>
</reference>
<dbReference type="Proteomes" id="UP000052946">
    <property type="component" value="Unassembled WGS sequence"/>
</dbReference>
<dbReference type="Pfam" id="PF22658">
    <property type="entry name" value="YycE-like_N"/>
    <property type="match status" value="1"/>
</dbReference>
<dbReference type="InterPro" id="IPR029068">
    <property type="entry name" value="Glyas_Bleomycin-R_OHBP_Dase"/>
</dbReference>
<dbReference type="Pfam" id="PF22659">
    <property type="entry name" value="YycE-like_C"/>
    <property type="match status" value="1"/>
</dbReference>
<protein>
    <submittedName>
        <fullName evidence="2">Glyoxalase-like domain protein</fullName>
    </submittedName>
</protein>
<evidence type="ECO:0000313" key="4">
    <source>
        <dbReference type="Proteomes" id="UP000028863"/>
    </source>
</evidence>
<evidence type="ECO:0000259" key="1">
    <source>
        <dbReference type="PROSITE" id="PS51819"/>
    </source>
</evidence>
<feature type="domain" description="VOC" evidence="1">
    <location>
        <begin position="7"/>
        <end position="131"/>
    </location>
</feature>
<dbReference type="InterPro" id="IPR058998">
    <property type="entry name" value="YycE-like_N"/>
</dbReference>
<evidence type="ECO:0000313" key="2">
    <source>
        <dbReference type="EMBL" id="CDO02889.1"/>
    </source>
</evidence>